<accession>A0ABX1JWD5</accession>
<dbReference type="Pfam" id="PF14013">
    <property type="entry name" value="MT0933_antitox"/>
    <property type="match status" value="1"/>
</dbReference>
<dbReference type="Proteomes" id="UP000523795">
    <property type="component" value="Unassembled WGS sequence"/>
</dbReference>
<comment type="caution">
    <text evidence="2">The sequence shown here is derived from an EMBL/GenBank/DDBJ whole genome shotgun (WGS) entry which is preliminary data.</text>
</comment>
<dbReference type="EMBL" id="JAAZSR010000643">
    <property type="protein sequence ID" value="NKX52646.1"/>
    <property type="molecule type" value="Genomic_DNA"/>
</dbReference>
<evidence type="ECO:0000313" key="3">
    <source>
        <dbReference type="Proteomes" id="UP000523795"/>
    </source>
</evidence>
<dbReference type="InterPro" id="IPR028037">
    <property type="entry name" value="Antitoxin_Rv0909/MT0933"/>
</dbReference>
<reference evidence="2 3" key="1">
    <citation type="submission" date="2020-04" db="EMBL/GenBank/DDBJ databases">
        <authorList>
            <person name="Liu S."/>
        </authorList>
    </citation>
    <scope>NUCLEOTIDE SEQUENCE [LARGE SCALE GENOMIC DNA]</scope>
    <source>
        <strain evidence="2 3">CGMCC 1.15091</strain>
    </source>
</reference>
<protein>
    <submittedName>
        <fullName evidence="2">Antitoxin</fullName>
    </submittedName>
</protein>
<evidence type="ECO:0000313" key="2">
    <source>
        <dbReference type="EMBL" id="NKX52646.1"/>
    </source>
</evidence>
<proteinExistence type="predicted"/>
<evidence type="ECO:0000256" key="1">
    <source>
        <dbReference type="SAM" id="MobiDB-lite"/>
    </source>
</evidence>
<feature type="region of interest" description="Disordered" evidence="1">
    <location>
        <begin position="61"/>
        <end position="84"/>
    </location>
</feature>
<keyword evidence="3" id="KW-1185">Reference proteome</keyword>
<organism evidence="2 3">
    <name type="scientific">Arthrobacter deserti</name>
    <dbReference type="NCBI Taxonomy" id="1742687"/>
    <lineage>
        <taxon>Bacteria</taxon>
        <taxon>Bacillati</taxon>
        <taxon>Actinomycetota</taxon>
        <taxon>Actinomycetes</taxon>
        <taxon>Micrococcales</taxon>
        <taxon>Micrococcaceae</taxon>
        <taxon>Arthrobacter</taxon>
    </lineage>
</organism>
<sequence>MSIFGELKGRAGQLMDKAEHLVGGNAGKIKGAVGHVGGFVDKKTGGKDADKVVHLQAKASELIDKAERNHRNRPQGRSGGTPSV</sequence>
<gene>
    <name evidence="2" type="ORF">HER39_19130</name>
</gene>
<name>A0ABX1JWD5_9MICC</name>